<evidence type="ECO:0000256" key="6">
    <source>
        <dbReference type="ARBA" id="ARBA00023136"/>
    </source>
</evidence>
<evidence type="ECO:0000256" key="7">
    <source>
        <dbReference type="ARBA" id="ARBA00023237"/>
    </source>
</evidence>
<keyword evidence="6" id="KW-0472">Membrane</keyword>
<keyword evidence="10" id="KW-1185">Reference proteome</keyword>
<dbReference type="OrthoDB" id="19849at2"/>
<accession>F5Z6R2</accession>
<keyword evidence="3" id="KW-1134">Transmembrane beta strand</keyword>
<proteinExistence type="inferred from homology"/>
<evidence type="ECO:0000256" key="3">
    <source>
        <dbReference type="ARBA" id="ARBA00022452"/>
    </source>
</evidence>
<evidence type="ECO:0000256" key="4">
    <source>
        <dbReference type="ARBA" id="ARBA00022692"/>
    </source>
</evidence>
<evidence type="ECO:0000256" key="5">
    <source>
        <dbReference type="ARBA" id="ARBA00022729"/>
    </source>
</evidence>
<keyword evidence="5 8" id="KW-0732">Signal</keyword>
<evidence type="ECO:0000256" key="1">
    <source>
        <dbReference type="ARBA" id="ARBA00004571"/>
    </source>
</evidence>
<dbReference type="KEGG" id="alt:ambt_20420"/>
<name>F5Z6R2_ALTNA</name>
<evidence type="ECO:0000313" key="9">
    <source>
        <dbReference type="EMBL" id="AEF05575.1"/>
    </source>
</evidence>
<sequence length="451" mass="48361">MKQYFSLRASVCLALASMASSSVLAAGFQVNEHSANGLGRAMAGQAAKPENASILATNPAAIGVFKEAEFSASVSFIDPNVDISGNVTYSFGDTLVGGGVAKEDNIAETAFVPGFFYVSPINDNFSAGVGVFTTYGLRSDYSDDFGALHFADTAEVKTVTVNPAVSYKVNKQLMVGFGLNVTYAEAEIGSGVSNTLAATIEGLEPTAQALGITLPSLNAGSSLFSMEGDDVGFGWNVGVFWQPSELTNIALSHRAETKLELDGAVSSETPVFPIELNQPGSLDLNLAAITELAIDQKIDDQWSVQASLTFTDWSTFQKLEANLEDGENFLIKEENFDDSWRGSIGVTYILNDEFTLRAGYAYDDGVVSVENRSLSIPDTDRHWISGGLTYTMSENTSIDAAYVFIDGREAYINKDRTILSDVLPNTDFTTNFTGTQSATAHILSVQMNTRF</sequence>
<dbReference type="Gene3D" id="2.40.160.60">
    <property type="entry name" value="Outer membrane protein transport protein (OMPP1/FadL/TodX)"/>
    <property type="match status" value="1"/>
</dbReference>
<evidence type="ECO:0000256" key="2">
    <source>
        <dbReference type="ARBA" id="ARBA00008163"/>
    </source>
</evidence>
<dbReference type="RefSeq" id="WP_013786485.1">
    <property type="nucleotide sequence ID" value="NC_015554.1"/>
</dbReference>
<comment type="similarity">
    <text evidence="2">Belongs to the OmpP1/FadL family.</text>
</comment>
<organism evidence="9 10">
    <name type="scientific">Alteromonas naphthalenivorans</name>
    <dbReference type="NCBI Taxonomy" id="715451"/>
    <lineage>
        <taxon>Bacteria</taxon>
        <taxon>Pseudomonadati</taxon>
        <taxon>Pseudomonadota</taxon>
        <taxon>Gammaproteobacteria</taxon>
        <taxon>Alteromonadales</taxon>
        <taxon>Alteromonadaceae</taxon>
        <taxon>Alteromonas/Salinimonas group</taxon>
        <taxon>Alteromonas</taxon>
    </lineage>
</organism>
<feature type="signal peptide" evidence="8">
    <location>
        <begin position="1"/>
        <end position="25"/>
    </location>
</feature>
<gene>
    <name evidence="9" type="ordered locus">ambt_20420</name>
</gene>
<dbReference type="Proteomes" id="UP000000683">
    <property type="component" value="Chromosome"/>
</dbReference>
<dbReference type="SUPFAM" id="SSF56935">
    <property type="entry name" value="Porins"/>
    <property type="match status" value="1"/>
</dbReference>
<feature type="chain" id="PRO_5003332342" evidence="8">
    <location>
        <begin position="26"/>
        <end position="451"/>
    </location>
</feature>
<evidence type="ECO:0000313" key="10">
    <source>
        <dbReference type="Proteomes" id="UP000000683"/>
    </source>
</evidence>
<dbReference type="EMBL" id="CP002339">
    <property type="protein sequence ID" value="AEF05575.1"/>
    <property type="molecule type" value="Genomic_DNA"/>
</dbReference>
<dbReference type="GO" id="GO:0015483">
    <property type="term" value="F:long-chain fatty acid transporting porin activity"/>
    <property type="evidence" value="ECO:0007669"/>
    <property type="project" value="TreeGrafter"/>
</dbReference>
<dbReference type="HOGENOM" id="CLU_035981_0_0_6"/>
<evidence type="ECO:0000256" key="8">
    <source>
        <dbReference type="SAM" id="SignalP"/>
    </source>
</evidence>
<dbReference type="InterPro" id="IPR005017">
    <property type="entry name" value="OMPP1/FadL/TodX"/>
</dbReference>
<protein>
    <submittedName>
        <fullName evidence="9">Long-chain fatty acid transport protein</fullName>
    </submittedName>
</protein>
<dbReference type="GO" id="GO:0009279">
    <property type="term" value="C:cell outer membrane"/>
    <property type="evidence" value="ECO:0007669"/>
    <property type="project" value="UniProtKB-SubCell"/>
</dbReference>
<dbReference type="AlphaFoldDB" id="F5Z6R2"/>
<keyword evidence="4" id="KW-0812">Transmembrane</keyword>
<keyword evidence="7" id="KW-0998">Cell outer membrane</keyword>
<dbReference type="PANTHER" id="PTHR35093:SF8">
    <property type="entry name" value="OUTER MEMBRANE PROTEIN NMB0088-RELATED"/>
    <property type="match status" value="1"/>
</dbReference>
<dbReference type="PANTHER" id="PTHR35093">
    <property type="entry name" value="OUTER MEMBRANE PROTEIN NMB0088-RELATED"/>
    <property type="match status" value="1"/>
</dbReference>
<comment type="subcellular location">
    <subcellularLocation>
        <location evidence="1">Cell outer membrane</location>
        <topology evidence="1">Multi-pass membrane protein</topology>
    </subcellularLocation>
</comment>
<dbReference type="eggNOG" id="COG2067">
    <property type="taxonomic scope" value="Bacteria"/>
</dbReference>
<dbReference type="Pfam" id="PF03349">
    <property type="entry name" value="Toluene_X"/>
    <property type="match status" value="1"/>
</dbReference>
<reference evidence="9 10" key="1">
    <citation type="journal article" date="2011" name="J. Bacteriol.">
        <title>Complete genome sequence of the polycyclic aromatic hydrocarbon-degrading bacterium Alteromonas sp. strain SN2.</title>
        <authorList>
            <person name="Jin H.M."/>
            <person name="Jeong H."/>
            <person name="Moon E.J."/>
            <person name="Math R.K."/>
            <person name="Lee K."/>
            <person name="Kim H.J."/>
            <person name="Jeon C.O."/>
            <person name="Oh T.K."/>
            <person name="Kim J.F."/>
        </authorList>
    </citation>
    <scope>NUCLEOTIDE SEQUENCE [LARGE SCALE GENOMIC DNA]</scope>
    <source>
        <strain evidence="10">JCM 17741 / KACC 18427 / KCTC 11700BP / SN2</strain>
    </source>
</reference>